<dbReference type="AlphaFoldDB" id="A0AAQ3XGC5"/>
<feature type="region of interest" description="Disordered" evidence="2">
    <location>
        <begin position="415"/>
        <end position="488"/>
    </location>
</feature>
<feature type="region of interest" description="Disordered" evidence="2">
    <location>
        <begin position="139"/>
        <end position="265"/>
    </location>
</feature>
<keyword evidence="4" id="KW-1185">Reference proteome</keyword>
<protein>
    <submittedName>
        <fullName evidence="3">Uncharacterized protein</fullName>
    </submittedName>
</protein>
<evidence type="ECO:0000256" key="2">
    <source>
        <dbReference type="SAM" id="MobiDB-lite"/>
    </source>
</evidence>
<feature type="region of interest" description="Disordered" evidence="2">
    <location>
        <begin position="82"/>
        <end position="117"/>
    </location>
</feature>
<reference evidence="3 4" key="1">
    <citation type="submission" date="2024-02" db="EMBL/GenBank/DDBJ databases">
        <title>High-quality chromosome-scale genome assembly of Pensacola bahiagrass (Paspalum notatum Flugge var. saurae).</title>
        <authorList>
            <person name="Vega J.M."/>
            <person name="Podio M."/>
            <person name="Orjuela J."/>
            <person name="Siena L.A."/>
            <person name="Pessino S.C."/>
            <person name="Combes M.C."/>
            <person name="Mariac C."/>
            <person name="Albertini E."/>
            <person name="Pupilli F."/>
            <person name="Ortiz J.P.A."/>
            <person name="Leblanc O."/>
        </authorList>
    </citation>
    <scope>NUCLEOTIDE SEQUENCE [LARGE SCALE GENOMIC DNA]</scope>
    <source>
        <strain evidence="3">R1</strain>
        <tissue evidence="3">Leaf</tissue>
    </source>
</reference>
<sequence length="717" mass="77233">MAMAMAAADATTAMTIGFLRARLLSERSVSRAAKERADHLARRVAELEEQLRTVTAQRRKAERAAAEVLAILDSQGFGRLSDAAGDSGSGSDGEAGAGGPDADAAERGRGGGNAAEDALSGSELGALAAAAEAGGLSWKGRAASPDCERRRRSSAPPPPQHKGRQPRQRHGHGHRRGYFYARASDSLPKYHPGQSCRKIRRKELRSQAEDEEGEGNAAESTDDYGQAERSHCTVCTDEQPGFDGEASQGGCGSSGNGELEDRGADDRYATVYEKEGEMEKVLEKQAALIGQFEAEENAQREWEKKFSKGQDSTVDNNVNLNNKLSEAENACGRRVTAQVVDKEVVCEHDNNIHGFNNHCEYLPKGSDSGLPPNVAKDGAIEQCKVDGPDHGFGLTTLTVTSSHGELQVRKDVWTTKSYPEGSGNNLGKSTPSPPGSCDSSLNAGHKKGQGDENSDSGSSYNANARSSERYANTSSVGSPLSDTPKSEVSEWSSSCFHNHTDNQLDTQLHQPSSDDVEGVIEALQRAKMSLRAKLSRPSPPSQNILALPAPDDLPVNDMKLSLTPLSRETSALSTLNYFDRDLLREDVKVPIGPAGLFRLPTDSFPRNEAASSDGYGSRFNLTPPRPPYISLSYHDNYFMPNSSFSQHGSGWSLDPYYDESRSSMLPSMPIADWHSVPVSDFRIGDGSFLLEVPRPGNDFRRVVPSGDAGTNFKFGHG</sequence>
<gene>
    <name evidence="3" type="ORF">U9M48_044157</name>
</gene>
<feature type="compositionally biased region" description="Polar residues" evidence="2">
    <location>
        <begin position="415"/>
        <end position="430"/>
    </location>
</feature>
<dbReference type="Proteomes" id="UP001341281">
    <property type="component" value="Chromosome 10"/>
</dbReference>
<evidence type="ECO:0000256" key="1">
    <source>
        <dbReference type="SAM" id="Coils"/>
    </source>
</evidence>
<feature type="compositionally biased region" description="Polar residues" evidence="2">
    <location>
        <begin position="455"/>
        <end position="483"/>
    </location>
</feature>
<accession>A0AAQ3XGC5</accession>
<proteinExistence type="predicted"/>
<feature type="compositionally biased region" description="Gly residues" evidence="2">
    <location>
        <begin position="87"/>
        <end position="99"/>
    </location>
</feature>
<keyword evidence="1" id="KW-0175">Coiled coil</keyword>
<evidence type="ECO:0000313" key="3">
    <source>
        <dbReference type="EMBL" id="WVZ98766.1"/>
    </source>
</evidence>
<evidence type="ECO:0000313" key="4">
    <source>
        <dbReference type="Proteomes" id="UP001341281"/>
    </source>
</evidence>
<feature type="compositionally biased region" description="Basic residues" evidence="2">
    <location>
        <begin position="161"/>
        <end position="177"/>
    </location>
</feature>
<feature type="coiled-coil region" evidence="1">
    <location>
        <begin position="30"/>
        <end position="67"/>
    </location>
</feature>
<organism evidence="3 4">
    <name type="scientific">Paspalum notatum var. saurae</name>
    <dbReference type="NCBI Taxonomy" id="547442"/>
    <lineage>
        <taxon>Eukaryota</taxon>
        <taxon>Viridiplantae</taxon>
        <taxon>Streptophyta</taxon>
        <taxon>Embryophyta</taxon>
        <taxon>Tracheophyta</taxon>
        <taxon>Spermatophyta</taxon>
        <taxon>Magnoliopsida</taxon>
        <taxon>Liliopsida</taxon>
        <taxon>Poales</taxon>
        <taxon>Poaceae</taxon>
        <taxon>PACMAD clade</taxon>
        <taxon>Panicoideae</taxon>
        <taxon>Andropogonodae</taxon>
        <taxon>Paspaleae</taxon>
        <taxon>Paspalinae</taxon>
        <taxon>Paspalum</taxon>
    </lineage>
</organism>
<name>A0AAQ3XGC5_PASNO</name>
<dbReference type="EMBL" id="CP144754">
    <property type="protein sequence ID" value="WVZ98766.1"/>
    <property type="molecule type" value="Genomic_DNA"/>
</dbReference>
<dbReference type="PANTHER" id="PTHR33701">
    <property type="entry name" value="TRANSMEMBRANE PROTEIN"/>
    <property type="match status" value="1"/>
</dbReference>
<dbReference type="PANTHER" id="PTHR33701:SF7">
    <property type="entry name" value="OS05G0446500 PROTEIN"/>
    <property type="match status" value="1"/>
</dbReference>